<organism evidence="1 2">
    <name type="scientific">Sphingosinicella rhizophila</name>
    <dbReference type="NCBI Taxonomy" id="3050082"/>
    <lineage>
        <taxon>Bacteria</taxon>
        <taxon>Pseudomonadati</taxon>
        <taxon>Pseudomonadota</taxon>
        <taxon>Alphaproteobacteria</taxon>
        <taxon>Sphingomonadales</taxon>
        <taxon>Sphingosinicellaceae</taxon>
        <taxon>Sphingosinicella</taxon>
    </lineage>
</organism>
<comment type="caution">
    <text evidence="1">The sequence shown here is derived from an EMBL/GenBank/DDBJ whole genome shotgun (WGS) entry which is preliminary data.</text>
</comment>
<evidence type="ECO:0008006" key="3">
    <source>
        <dbReference type="Google" id="ProtNLM"/>
    </source>
</evidence>
<dbReference type="EMBL" id="JAVUPU010000004">
    <property type="protein sequence ID" value="MDT9599041.1"/>
    <property type="molecule type" value="Genomic_DNA"/>
</dbReference>
<evidence type="ECO:0000313" key="2">
    <source>
        <dbReference type="Proteomes" id="UP001259572"/>
    </source>
</evidence>
<evidence type="ECO:0000313" key="1">
    <source>
        <dbReference type="EMBL" id="MDT9599041.1"/>
    </source>
</evidence>
<proteinExistence type="predicted"/>
<gene>
    <name evidence="1" type="ORF">RQX22_08765</name>
</gene>
<sequence>MRQSLLLFGLLLVAGCGEPIRDDHFANDEMAAAPIREQAVAEAVPVRIGELGPSFDACAAAGTTRHVAEGTTLPVRAAPFDTAAQTAEIASAQRFFVCARTLDQKWFGIVFDAEGALPSRCGVAAPTPSPRPYAGPCQSGWVASAFVKLVAGNDVPPATVVENGAVQGQ</sequence>
<dbReference type="PROSITE" id="PS51257">
    <property type="entry name" value="PROKAR_LIPOPROTEIN"/>
    <property type="match status" value="1"/>
</dbReference>
<name>A0ABU3Q6K8_9SPHN</name>
<dbReference type="RefSeq" id="WP_315725631.1">
    <property type="nucleotide sequence ID" value="NZ_JAVUPU010000004.1"/>
</dbReference>
<reference evidence="1 2" key="1">
    <citation type="submission" date="2023-05" db="EMBL/GenBank/DDBJ databases">
        <authorList>
            <person name="Guo Y."/>
        </authorList>
    </citation>
    <scope>NUCLEOTIDE SEQUENCE [LARGE SCALE GENOMIC DNA]</scope>
    <source>
        <strain evidence="1 2">GR2756</strain>
    </source>
</reference>
<accession>A0ABU3Q6K8</accession>
<dbReference type="Proteomes" id="UP001259572">
    <property type="component" value="Unassembled WGS sequence"/>
</dbReference>
<protein>
    <recommendedName>
        <fullName evidence="3">Lipoprotein</fullName>
    </recommendedName>
</protein>
<keyword evidence="2" id="KW-1185">Reference proteome</keyword>